<evidence type="ECO:0000256" key="9">
    <source>
        <dbReference type="ARBA" id="ARBA00022837"/>
    </source>
</evidence>
<dbReference type="InterPro" id="IPR043504">
    <property type="entry name" value="Peptidase_S1_PA_chymotrypsin"/>
</dbReference>
<dbReference type="GO" id="GO:0045087">
    <property type="term" value="P:innate immune response"/>
    <property type="evidence" value="ECO:0007669"/>
    <property type="project" value="UniProtKB-KW"/>
</dbReference>
<comment type="similarity">
    <text evidence="14 16">Belongs to the peptidase S1 family. CLIP subfamily.</text>
</comment>
<dbReference type="InterPro" id="IPR033116">
    <property type="entry name" value="TRYPSIN_SER"/>
</dbReference>
<dbReference type="FunFam" id="2.40.10.10:FF:000028">
    <property type="entry name" value="Serine protease easter"/>
    <property type="match status" value="1"/>
</dbReference>
<evidence type="ECO:0000256" key="7">
    <source>
        <dbReference type="ARBA" id="ARBA00022801"/>
    </source>
</evidence>
<dbReference type="InterPro" id="IPR001314">
    <property type="entry name" value="Peptidase_S1A"/>
</dbReference>
<evidence type="ECO:0000256" key="6">
    <source>
        <dbReference type="ARBA" id="ARBA00022729"/>
    </source>
</evidence>
<reference evidence="20" key="1">
    <citation type="journal article" date="2014" name="Insect Biochem. Mol. Biol.">
        <title>An insight into the sialome of the frog biting fly, Corethrella appendiculata.</title>
        <authorList>
            <person name="Ribeiro J.M.C."/>
            <person name="Chagas A.C."/>
            <person name="Pham V.M."/>
            <person name="Lounibos L.P."/>
            <person name="Calvo E."/>
        </authorList>
    </citation>
    <scope>NUCLEOTIDE SEQUENCE</scope>
    <source>
        <tissue evidence="20">Salivary glands</tissue>
    </source>
</reference>
<sequence>MFLKFRFSLIIVVSVFINLGFCLNENDACVNPRQQSGKCIPANNCQLIMDIIRSKPKPEEARFAMNSKCGSSNSGTLVCCPTGNVGGRIAKLPAPGDCGSAGTQDRIVGGEKTALDAYRWMARLGYDKGPKGIDYHCGGSIINEKHVLTAAHCINDVPASWRLKQVRLGEWNTATNPDCLDDACADKVVDIDIDRIIVHPSYNKTVRGKYHDIALLKLKRAIVFTDWIQPICLPVTQSLKSAPTDNVIHHVAGWGATETSIRSQYKLELKVPGVPLSQCNDAYRKLVKVDFINSQLCAGGERGRDSCKGDSGGPLMRQDNSDPDEPYWYLVGVVSFGSKYCGTENLPGVYTKVSEYMNWIESNLTE</sequence>
<evidence type="ECO:0000259" key="18">
    <source>
        <dbReference type="PROSITE" id="PS50240"/>
    </source>
</evidence>
<dbReference type="CDD" id="cd00190">
    <property type="entry name" value="Tryp_SPc"/>
    <property type="match status" value="1"/>
</dbReference>
<proteinExistence type="evidence at transcript level"/>
<keyword evidence="8 15" id="KW-0720">Serine protease</keyword>
<accession>U5ERA5</accession>
<dbReference type="GO" id="GO:0051604">
    <property type="term" value="P:protein maturation"/>
    <property type="evidence" value="ECO:0007669"/>
    <property type="project" value="UniProtKB-ARBA"/>
</dbReference>
<dbReference type="InterPro" id="IPR051487">
    <property type="entry name" value="Ser/Thr_Proteases_Immune/Dev"/>
</dbReference>
<dbReference type="SUPFAM" id="SSF50494">
    <property type="entry name" value="Trypsin-like serine proteases"/>
    <property type="match status" value="1"/>
</dbReference>
<evidence type="ECO:0000256" key="13">
    <source>
        <dbReference type="ARBA" id="ARBA00023180"/>
    </source>
</evidence>
<dbReference type="PROSITE" id="PS00134">
    <property type="entry name" value="TRYPSIN_HIS"/>
    <property type="match status" value="1"/>
</dbReference>
<feature type="domain" description="Peptidase S1" evidence="18">
    <location>
        <begin position="107"/>
        <end position="365"/>
    </location>
</feature>
<evidence type="ECO:0000313" key="20">
    <source>
        <dbReference type="EMBL" id="JAB56985.1"/>
    </source>
</evidence>
<dbReference type="InterPro" id="IPR038565">
    <property type="entry name" value="CLIP_sf"/>
</dbReference>
<keyword evidence="11" id="KW-0865">Zymogen</keyword>
<evidence type="ECO:0000256" key="15">
    <source>
        <dbReference type="RuleBase" id="RU363034"/>
    </source>
</evidence>
<dbReference type="SMART" id="SM00680">
    <property type="entry name" value="CLIP"/>
    <property type="match status" value="1"/>
</dbReference>
<keyword evidence="6 16" id="KW-0732">Signal</keyword>
<evidence type="ECO:0000256" key="10">
    <source>
        <dbReference type="ARBA" id="ARBA00022859"/>
    </source>
</evidence>
<evidence type="ECO:0000256" key="8">
    <source>
        <dbReference type="ARBA" id="ARBA00022825"/>
    </source>
</evidence>
<dbReference type="GO" id="GO:0004252">
    <property type="term" value="F:serine-type endopeptidase activity"/>
    <property type="evidence" value="ECO:0007669"/>
    <property type="project" value="UniProtKB-UniRule"/>
</dbReference>
<keyword evidence="3" id="KW-0399">Innate immunity</keyword>
<keyword evidence="2 16" id="KW-0964">Secreted</keyword>
<dbReference type="Gene3D" id="2.40.10.10">
    <property type="entry name" value="Trypsin-like serine proteases"/>
    <property type="match status" value="2"/>
</dbReference>
<evidence type="ECO:0000256" key="16">
    <source>
        <dbReference type="RuleBase" id="RU366078"/>
    </source>
</evidence>
<evidence type="ECO:0000256" key="14">
    <source>
        <dbReference type="ARBA" id="ARBA00024195"/>
    </source>
</evidence>
<organism evidence="20">
    <name type="scientific">Corethrella appendiculata</name>
    <dbReference type="NCBI Taxonomy" id="1370023"/>
    <lineage>
        <taxon>Eukaryota</taxon>
        <taxon>Metazoa</taxon>
        <taxon>Ecdysozoa</taxon>
        <taxon>Arthropoda</taxon>
        <taxon>Hexapoda</taxon>
        <taxon>Insecta</taxon>
        <taxon>Pterygota</taxon>
        <taxon>Neoptera</taxon>
        <taxon>Endopterygota</taxon>
        <taxon>Diptera</taxon>
        <taxon>Nematocera</taxon>
        <taxon>Culicoidea</taxon>
        <taxon>Chaoboridae</taxon>
        <taxon>Corethrella</taxon>
    </lineage>
</organism>
<dbReference type="InterPro" id="IPR001254">
    <property type="entry name" value="Trypsin_dom"/>
</dbReference>
<dbReference type="GO" id="GO:0006508">
    <property type="term" value="P:proteolysis"/>
    <property type="evidence" value="ECO:0007669"/>
    <property type="project" value="UniProtKB-KW"/>
</dbReference>
<dbReference type="FunFam" id="2.40.10.10:FF:000078">
    <property type="entry name" value="Serine protease H137"/>
    <property type="match status" value="1"/>
</dbReference>
<dbReference type="InterPro" id="IPR018114">
    <property type="entry name" value="TRYPSIN_HIS"/>
</dbReference>
<evidence type="ECO:0000256" key="5">
    <source>
        <dbReference type="ARBA" id="ARBA00022723"/>
    </source>
</evidence>
<keyword evidence="5" id="KW-0479">Metal-binding</keyword>
<dbReference type="Pfam" id="PF00089">
    <property type="entry name" value="Trypsin"/>
    <property type="match status" value="1"/>
</dbReference>
<keyword evidence="12" id="KW-1015">Disulfide bond</keyword>
<dbReference type="EMBL" id="GANO01002886">
    <property type="protein sequence ID" value="JAB56985.1"/>
    <property type="molecule type" value="mRNA"/>
</dbReference>
<dbReference type="SMART" id="SM00020">
    <property type="entry name" value="Tryp_SPc"/>
    <property type="match status" value="1"/>
</dbReference>
<dbReference type="PRINTS" id="PR00722">
    <property type="entry name" value="CHYMOTRYPSIN"/>
</dbReference>
<feature type="region of interest" description="Disordered" evidence="17">
    <location>
        <begin position="301"/>
        <end position="320"/>
    </location>
</feature>
<comment type="domain">
    <text evidence="16">The clip domain consists of 35-55 residues which are 'knitted' together usually by 3 conserved disulfide bonds forming a clip-like compact structure.</text>
</comment>
<evidence type="ECO:0000256" key="11">
    <source>
        <dbReference type="ARBA" id="ARBA00023145"/>
    </source>
</evidence>
<evidence type="ECO:0000256" key="12">
    <source>
        <dbReference type="ARBA" id="ARBA00023157"/>
    </source>
</evidence>
<evidence type="ECO:0000256" key="4">
    <source>
        <dbReference type="ARBA" id="ARBA00022670"/>
    </source>
</evidence>
<protein>
    <recommendedName>
        <fullName evidence="16">CLIP domain-containing serine protease</fullName>
        <ecNumber evidence="15">3.4.21.-</ecNumber>
    </recommendedName>
</protein>
<keyword evidence="13" id="KW-0325">Glycoprotein</keyword>
<feature type="signal peptide" evidence="16">
    <location>
        <begin position="1"/>
        <end position="22"/>
    </location>
</feature>
<feature type="chain" id="PRO_5023979189" description="CLIP domain-containing serine protease" evidence="16">
    <location>
        <begin position="23"/>
        <end position="366"/>
    </location>
</feature>
<keyword evidence="4 15" id="KW-0645">Protease</keyword>
<dbReference type="PANTHER" id="PTHR24256">
    <property type="entry name" value="TRYPTASE-RELATED"/>
    <property type="match status" value="1"/>
</dbReference>
<evidence type="ECO:0000256" key="17">
    <source>
        <dbReference type="SAM" id="MobiDB-lite"/>
    </source>
</evidence>
<keyword evidence="10" id="KW-0391">Immunity</keyword>
<comment type="subcellular location">
    <subcellularLocation>
        <location evidence="1 16">Secreted</location>
    </subcellularLocation>
</comment>
<feature type="domain" description="Clip" evidence="19">
    <location>
        <begin position="28"/>
        <end position="80"/>
    </location>
</feature>
<evidence type="ECO:0000256" key="3">
    <source>
        <dbReference type="ARBA" id="ARBA00022588"/>
    </source>
</evidence>
<dbReference type="PROSITE" id="PS50240">
    <property type="entry name" value="TRYPSIN_DOM"/>
    <property type="match status" value="1"/>
</dbReference>
<evidence type="ECO:0000256" key="2">
    <source>
        <dbReference type="ARBA" id="ARBA00022525"/>
    </source>
</evidence>
<dbReference type="Gene3D" id="3.30.1640.30">
    <property type="match status" value="1"/>
</dbReference>
<dbReference type="GO" id="GO:0046872">
    <property type="term" value="F:metal ion binding"/>
    <property type="evidence" value="ECO:0007669"/>
    <property type="project" value="UniProtKB-KW"/>
</dbReference>
<evidence type="ECO:0000256" key="1">
    <source>
        <dbReference type="ARBA" id="ARBA00004613"/>
    </source>
</evidence>
<name>U5ERA5_9DIPT</name>
<keyword evidence="9" id="KW-0106">Calcium</keyword>
<dbReference type="PROSITE" id="PS00135">
    <property type="entry name" value="TRYPSIN_SER"/>
    <property type="match status" value="1"/>
</dbReference>
<dbReference type="PROSITE" id="PS51888">
    <property type="entry name" value="CLIP"/>
    <property type="match status" value="1"/>
</dbReference>
<keyword evidence="7 15" id="KW-0378">Hydrolase</keyword>
<dbReference type="InterPro" id="IPR022700">
    <property type="entry name" value="CLIP"/>
</dbReference>
<evidence type="ECO:0000259" key="19">
    <source>
        <dbReference type="PROSITE" id="PS51888"/>
    </source>
</evidence>
<dbReference type="InterPro" id="IPR009003">
    <property type="entry name" value="Peptidase_S1_PA"/>
</dbReference>
<dbReference type="AlphaFoldDB" id="U5ERA5"/>
<dbReference type="GO" id="GO:0005576">
    <property type="term" value="C:extracellular region"/>
    <property type="evidence" value="ECO:0007669"/>
    <property type="project" value="UniProtKB-SubCell"/>
</dbReference>
<dbReference type="EC" id="3.4.21.-" evidence="15"/>
<dbReference type="Pfam" id="PF12032">
    <property type="entry name" value="CLIP"/>
    <property type="match status" value="1"/>
</dbReference>